<organism evidence="2 3">
    <name type="scientific">Vespula pensylvanica</name>
    <name type="common">Western yellow jacket</name>
    <name type="synonym">Wasp</name>
    <dbReference type="NCBI Taxonomy" id="30213"/>
    <lineage>
        <taxon>Eukaryota</taxon>
        <taxon>Metazoa</taxon>
        <taxon>Ecdysozoa</taxon>
        <taxon>Arthropoda</taxon>
        <taxon>Hexapoda</taxon>
        <taxon>Insecta</taxon>
        <taxon>Pterygota</taxon>
        <taxon>Neoptera</taxon>
        <taxon>Endopterygota</taxon>
        <taxon>Hymenoptera</taxon>
        <taxon>Apocrita</taxon>
        <taxon>Aculeata</taxon>
        <taxon>Vespoidea</taxon>
        <taxon>Vespidae</taxon>
        <taxon>Vespinae</taxon>
        <taxon>Vespula</taxon>
    </lineage>
</organism>
<evidence type="ECO:0000256" key="1">
    <source>
        <dbReference type="SAM" id="MobiDB-lite"/>
    </source>
</evidence>
<reference evidence="2" key="1">
    <citation type="journal article" date="2020" name="G3 (Bethesda)">
        <title>High-Quality Assemblies for Three Invasive Social Wasps from the &lt;i&gt;Vespula&lt;/i&gt; Genus.</title>
        <authorList>
            <person name="Harrop T.W.R."/>
            <person name="Guhlin J."/>
            <person name="McLaughlin G.M."/>
            <person name="Permina E."/>
            <person name="Stockwell P."/>
            <person name="Gilligan J."/>
            <person name="Le Lec M.F."/>
            <person name="Gruber M.A.M."/>
            <person name="Quinn O."/>
            <person name="Lovegrove M."/>
            <person name="Duncan E.J."/>
            <person name="Remnant E.J."/>
            <person name="Van Eeckhoven J."/>
            <person name="Graham B."/>
            <person name="Knapp R.A."/>
            <person name="Langford K.W."/>
            <person name="Kronenberg Z."/>
            <person name="Press M.O."/>
            <person name="Eacker S.M."/>
            <person name="Wilson-Rankin E.E."/>
            <person name="Purcell J."/>
            <person name="Lester P.J."/>
            <person name="Dearden P.K."/>
        </authorList>
    </citation>
    <scope>NUCLEOTIDE SEQUENCE</scope>
    <source>
        <strain evidence="2">Volc-1</strain>
    </source>
</reference>
<feature type="compositionally biased region" description="Basic and acidic residues" evidence="1">
    <location>
        <begin position="98"/>
        <end position="113"/>
    </location>
</feature>
<feature type="compositionally biased region" description="Pro residues" evidence="1">
    <location>
        <begin position="11"/>
        <end position="21"/>
    </location>
</feature>
<proteinExistence type="predicted"/>
<gene>
    <name evidence="2" type="ORF">H0235_001503</name>
</gene>
<dbReference type="Proteomes" id="UP000600918">
    <property type="component" value="Unassembled WGS sequence"/>
</dbReference>
<accession>A0A834UHI8</accession>
<feature type="compositionally biased region" description="Acidic residues" evidence="1">
    <location>
        <begin position="81"/>
        <end position="97"/>
    </location>
</feature>
<protein>
    <submittedName>
        <fullName evidence="2">Uncharacterized protein</fullName>
    </submittedName>
</protein>
<dbReference type="EMBL" id="JACSDY010000001">
    <property type="protein sequence ID" value="KAF7439112.1"/>
    <property type="molecule type" value="Genomic_DNA"/>
</dbReference>
<name>A0A834UHI8_VESPE</name>
<feature type="region of interest" description="Disordered" evidence="1">
    <location>
        <begin position="1"/>
        <end position="31"/>
    </location>
</feature>
<comment type="caution">
    <text evidence="2">The sequence shown here is derived from an EMBL/GenBank/DDBJ whole genome shotgun (WGS) entry which is preliminary data.</text>
</comment>
<dbReference type="AlphaFoldDB" id="A0A834UHI8"/>
<evidence type="ECO:0000313" key="3">
    <source>
        <dbReference type="Proteomes" id="UP000600918"/>
    </source>
</evidence>
<feature type="region of interest" description="Disordered" evidence="1">
    <location>
        <begin position="70"/>
        <end position="113"/>
    </location>
</feature>
<keyword evidence="3" id="KW-1185">Reference proteome</keyword>
<sequence length="113" mass="13022">MLGRANAAASLPPPLVPPPMPLSHARDETATTLCDDTIATLQRPSENSLRKDARKRRKAYRHAFAAALKRNNDGLVSLRLEEEEQEEEEEIEEQEQEEERKREKERERKTETS</sequence>
<evidence type="ECO:0000313" key="2">
    <source>
        <dbReference type="EMBL" id="KAF7439112.1"/>
    </source>
</evidence>